<evidence type="ECO:0000259" key="12">
    <source>
        <dbReference type="PROSITE" id="PS50109"/>
    </source>
</evidence>
<evidence type="ECO:0000256" key="9">
    <source>
        <dbReference type="ARBA" id="ARBA00023012"/>
    </source>
</evidence>
<dbReference type="InterPro" id="IPR004358">
    <property type="entry name" value="Sig_transdc_His_kin-like_C"/>
</dbReference>
<name>A0A511HI29_9BACT</name>
<dbReference type="EMBL" id="BJVY01000032">
    <property type="protein sequence ID" value="GEL73222.1"/>
    <property type="molecule type" value="Genomic_DNA"/>
</dbReference>
<keyword evidence="9" id="KW-0902">Two-component regulatory system</keyword>
<evidence type="ECO:0000256" key="2">
    <source>
        <dbReference type="ARBA" id="ARBA00004141"/>
    </source>
</evidence>
<dbReference type="InterPro" id="IPR036890">
    <property type="entry name" value="HATPase_C_sf"/>
</dbReference>
<dbReference type="SMART" id="SM00387">
    <property type="entry name" value="HATPase_c"/>
    <property type="match status" value="1"/>
</dbReference>
<evidence type="ECO:0000256" key="4">
    <source>
        <dbReference type="ARBA" id="ARBA00022553"/>
    </source>
</evidence>
<keyword evidence="10 11" id="KW-0472">Membrane</keyword>
<dbReference type="InterPro" id="IPR003661">
    <property type="entry name" value="HisK_dim/P_dom"/>
</dbReference>
<dbReference type="EMBL" id="FNAJ01000008">
    <property type="protein sequence ID" value="SDE56014.1"/>
    <property type="molecule type" value="Genomic_DNA"/>
</dbReference>
<evidence type="ECO:0000313" key="16">
    <source>
        <dbReference type="Proteomes" id="UP000198717"/>
    </source>
</evidence>
<dbReference type="InterPro" id="IPR050428">
    <property type="entry name" value="TCS_sensor_his_kinase"/>
</dbReference>
<keyword evidence="5" id="KW-0808">Transferase</keyword>
<evidence type="ECO:0000256" key="6">
    <source>
        <dbReference type="ARBA" id="ARBA00022692"/>
    </source>
</evidence>
<dbReference type="SUPFAM" id="SSF47384">
    <property type="entry name" value="Homodimeric domain of signal transducing histidine kinase"/>
    <property type="match status" value="1"/>
</dbReference>
<dbReference type="AlphaFoldDB" id="A0A511HI29"/>
<dbReference type="CDD" id="cd00082">
    <property type="entry name" value="HisKA"/>
    <property type="match status" value="1"/>
</dbReference>
<dbReference type="SMART" id="SM00388">
    <property type="entry name" value="HisKA"/>
    <property type="match status" value="1"/>
</dbReference>
<accession>A0A511HI29</accession>
<dbReference type="Proteomes" id="UP000321224">
    <property type="component" value="Unassembled WGS sequence"/>
</dbReference>
<reference evidence="14 17" key="2">
    <citation type="submission" date="2019-07" db="EMBL/GenBank/DDBJ databases">
        <title>Whole genome shotgun sequence of Myxococcus virescens NBRC 100334.</title>
        <authorList>
            <person name="Hosoyama A."/>
            <person name="Uohara A."/>
            <person name="Ohji S."/>
            <person name="Ichikawa N."/>
        </authorList>
    </citation>
    <scope>NUCLEOTIDE SEQUENCE [LARGE SCALE GENOMIC DNA]</scope>
    <source>
        <strain evidence="14 17">NBRC 100334</strain>
    </source>
</reference>
<dbReference type="PROSITE" id="PS50885">
    <property type="entry name" value="HAMP"/>
    <property type="match status" value="1"/>
</dbReference>
<comment type="caution">
    <text evidence="14">The sequence shown here is derived from an EMBL/GenBank/DDBJ whole genome shotgun (WGS) entry which is preliminary data.</text>
</comment>
<evidence type="ECO:0000256" key="1">
    <source>
        <dbReference type="ARBA" id="ARBA00000085"/>
    </source>
</evidence>
<dbReference type="GO" id="GO:0005886">
    <property type="term" value="C:plasma membrane"/>
    <property type="evidence" value="ECO:0007669"/>
    <property type="project" value="TreeGrafter"/>
</dbReference>
<dbReference type="SUPFAM" id="SSF55874">
    <property type="entry name" value="ATPase domain of HSP90 chaperone/DNA topoisomerase II/histidine kinase"/>
    <property type="match status" value="1"/>
</dbReference>
<feature type="domain" description="HAMP" evidence="13">
    <location>
        <begin position="212"/>
        <end position="265"/>
    </location>
</feature>
<protein>
    <recommendedName>
        <fullName evidence="3">histidine kinase</fullName>
        <ecNumber evidence="3">2.7.13.3</ecNumber>
    </recommendedName>
</protein>
<dbReference type="InterPro" id="IPR036097">
    <property type="entry name" value="HisK_dim/P_sf"/>
</dbReference>
<dbReference type="CDD" id="cd00075">
    <property type="entry name" value="HATPase"/>
    <property type="match status" value="1"/>
</dbReference>
<dbReference type="GO" id="GO:0000155">
    <property type="term" value="F:phosphorelay sensor kinase activity"/>
    <property type="evidence" value="ECO:0007669"/>
    <property type="project" value="InterPro"/>
</dbReference>
<sequence length="490" mass="52422">MKRLTDSLAPRLIVAVLATQLIVITGLMLFWMVFSHSVSHDDLSAATSQRRVAESITLDPAGAPRIEPSSALRAYQAQRPQLAYAVYLDGRLVPGSSQQLAHAISPRGWAAPGANLEPAPALTDLYRHFPDLRCVQLLGECGDPVIALGEGQRANVSMFPVPGIGTAVVVTSGNRLGLDDLPTALRTLIPRVMKLFGSAVLATVLVLPLMLRRALQPLTRAANAASGIGLETLDQRLSPDGVPKEIQPFVTAINQLLERLKRGVSRQQLFVANAAHELRTPVAILCARLDSLGDSPATRDLRRDATRLGLMVDQLLAAFRMQGQTPADWRALDLVQQLRDLIGDMAPLALRSGRAIALEAASPSEMVLGQADGLRSALANLLDNALRAEPAGGTVIVRMEASTSSVTVDVVDHGPGVEASDRENIFEPFWRREGQWSGTGLGLAIARRISEGHGGSLQHLPTEGGGATFRMRVRRAPAGRSIDPSACCKD</sequence>
<evidence type="ECO:0000259" key="13">
    <source>
        <dbReference type="PROSITE" id="PS50885"/>
    </source>
</evidence>
<comment type="catalytic activity">
    <reaction evidence="1">
        <text>ATP + protein L-histidine = ADP + protein N-phospho-L-histidine.</text>
        <dbReference type="EC" id="2.7.13.3"/>
    </reaction>
</comment>
<dbReference type="EC" id="2.7.13.3" evidence="3"/>
<gene>
    <name evidence="14" type="ORF">MVI01_50060</name>
    <name evidence="15" type="ORF">SAMN04488504_108243</name>
</gene>
<keyword evidence="6 11" id="KW-0812">Transmembrane</keyword>
<evidence type="ECO:0000313" key="14">
    <source>
        <dbReference type="EMBL" id="GEL73222.1"/>
    </source>
</evidence>
<dbReference type="PANTHER" id="PTHR45436:SF15">
    <property type="entry name" value="SENSOR HISTIDINE KINASE CUSS"/>
    <property type="match status" value="1"/>
</dbReference>
<dbReference type="RefSeq" id="WP_090491743.1">
    <property type="nucleotide sequence ID" value="NZ_BJVY01000032.1"/>
</dbReference>
<dbReference type="Pfam" id="PF02518">
    <property type="entry name" value="HATPase_c"/>
    <property type="match status" value="1"/>
</dbReference>
<dbReference type="InterPro" id="IPR003594">
    <property type="entry name" value="HATPase_dom"/>
</dbReference>
<feature type="transmembrane region" description="Helical" evidence="11">
    <location>
        <begin position="12"/>
        <end position="34"/>
    </location>
</feature>
<dbReference type="Proteomes" id="UP000198717">
    <property type="component" value="Unassembled WGS sequence"/>
</dbReference>
<keyword evidence="8 11" id="KW-1133">Transmembrane helix</keyword>
<reference evidence="15 16" key="1">
    <citation type="submission" date="2016-10" db="EMBL/GenBank/DDBJ databases">
        <authorList>
            <person name="Varghese N."/>
            <person name="Submissions S."/>
        </authorList>
    </citation>
    <scope>NUCLEOTIDE SEQUENCE [LARGE SCALE GENOMIC DNA]</scope>
    <source>
        <strain evidence="15 16">DSM 2260</strain>
    </source>
</reference>
<evidence type="ECO:0000256" key="3">
    <source>
        <dbReference type="ARBA" id="ARBA00012438"/>
    </source>
</evidence>
<dbReference type="Gene3D" id="3.30.565.10">
    <property type="entry name" value="Histidine kinase-like ATPase, C-terminal domain"/>
    <property type="match status" value="1"/>
</dbReference>
<evidence type="ECO:0000256" key="7">
    <source>
        <dbReference type="ARBA" id="ARBA00022777"/>
    </source>
</evidence>
<dbReference type="InterPro" id="IPR003660">
    <property type="entry name" value="HAMP_dom"/>
</dbReference>
<keyword evidence="4" id="KW-0597">Phosphoprotein</keyword>
<evidence type="ECO:0000313" key="15">
    <source>
        <dbReference type="EMBL" id="SDE56014.1"/>
    </source>
</evidence>
<comment type="subcellular location">
    <subcellularLocation>
        <location evidence="2">Membrane</location>
        <topology evidence="2">Multi-pass membrane protein</topology>
    </subcellularLocation>
</comment>
<evidence type="ECO:0000256" key="10">
    <source>
        <dbReference type="ARBA" id="ARBA00023136"/>
    </source>
</evidence>
<dbReference type="PRINTS" id="PR00344">
    <property type="entry name" value="BCTRLSENSOR"/>
</dbReference>
<dbReference type="Gene3D" id="1.10.287.130">
    <property type="match status" value="1"/>
</dbReference>
<dbReference type="PROSITE" id="PS50109">
    <property type="entry name" value="HIS_KIN"/>
    <property type="match status" value="1"/>
</dbReference>
<evidence type="ECO:0000313" key="17">
    <source>
        <dbReference type="Proteomes" id="UP000321224"/>
    </source>
</evidence>
<keyword evidence="16" id="KW-1185">Reference proteome</keyword>
<dbReference type="PANTHER" id="PTHR45436">
    <property type="entry name" value="SENSOR HISTIDINE KINASE YKOH"/>
    <property type="match status" value="1"/>
</dbReference>
<organism evidence="14 17">
    <name type="scientific">Myxococcus virescens</name>
    <dbReference type="NCBI Taxonomy" id="83456"/>
    <lineage>
        <taxon>Bacteria</taxon>
        <taxon>Pseudomonadati</taxon>
        <taxon>Myxococcota</taxon>
        <taxon>Myxococcia</taxon>
        <taxon>Myxococcales</taxon>
        <taxon>Cystobacterineae</taxon>
        <taxon>Myxococcaceae</taxon>
        <taxon>Myxococcus</taxon>
    </lineage>
</organism>
<feature type="domain" description="Histidine kinase" evidence="12">
    <location>
        <begin position="273"/>
        <end position="477"/>
    </location>
</feature>
<keyword evidence="7 14" id="KW-0418">Kinase</keyword>
<dbReference type="InterPro" id="IPR005467">
    <property type="entry name" value="His_kinase_dom"/>
</dbReference>
<evidence type="ECO:0000256" key="11">
    <source>
        <dbReference type="SAM" id="Phobius"/>
    </source>
</evidence>
<evidence type="ECO:0000256" key="5">
    <source>
        <dbReference type="ARBA" id="ARBA00022679"/>
    </source>
</evidence>
<evidence type="ECO:0000256" key="8">
    <source>
        <dbReference type="ARBA" id="ARBA00022989"/>
    </source>
</evidence>
<proteinExistence type="predicted"/>